<dbReference type="Proteomes" id="UP000095544">
    <property type="component" value="Unassembled WGS sequence"/>
</dbReference>
<evidence type="ECO:0000259" key="2">
    <source>
        <dbReference type="Pfam" id="PF19044"/>
    </source>
</evidence>
<dbReference type="RefSeq" id="WP_055151447.1">
    <property type="nucleotide sequence ID" value="NZ_CYZU01000006.1"/>
</dbReference>
<reference evidence="3 4" key="1">
    <citation type="submission" date="2015-09" db="EMBL/GenBank/DDBJ databases">
        <authorList>
            <consortium name="Pathogen Informatics"/>
        </authorList>
    </citation>
    <scope>NUCLEOTIDE SEQUENCE [LARGE SCALE GENOMIC DNA]</scope>
    <source>
        <strain evidence="3 4">2789STDY5834876</strain>
    </source>
</reference>
<dbReference type="InterPro" id="IPR043964">
    <property type="entry name" value="P-loop_TraG"/>
</dbReference>
<proteinExistence type="predicted"/>
<feature type="domain" description="Helicase HerA central" evidence="1">
    <location>
        <begin position="441"/>
        <end position="552"/>
    </location>
</feature>
<dbReference type="InterPro" id="IPR051162">
    <property type="entry name" value="T4SS_component"/>
</dbReference>
<dbReference type="STRING" id="39482.ERS852491_00941"/>
<evidence type="ECO:0000313" key="3">
    <source>
        <dbReference type="EMBL" id="CUN96841.1"/>
    </source>
</evidence>
<gene>
    <name evidence="3" type="ORF">ERS852491_00941</name>
</gene>
<sequence>MIKTLRTLFKQDKEKFVVPKSVQNVIPIYTIWEDGIFLVGRNKYAKTFKFEDINYAVASREDKEAMFLEYSELLNAFDSGATTKLTINNRRLNRVDFEQTILIPMAEDGLDKYRKEYNKMLLDKATGANSIVQDKYVTISVCKKNIEEARNYFARVGADLVTHFSRLGARCVELEAEEKLRIFHDFYRTGEETAFTFDMVQSMRKGHDFKDFICPDTFEFEKDCFRMGDRYGRVIFLREYAAYIKDSMVAELCELNRNMMLSIDVVPVPADEAVREVENRLLGVETNITNWQRKQNQNNNFSAVVPYDLEQQRKESKEFLDDLTTRDQRMMFAVLTMVHTAETKEQLDSDTEALLTAARKHLCQFAVLKYQQMDGLNTALPFGVRKIDALRTLTTESLAVFIPFRVQEIYHKDGVYYGQNVISKNMIIANRRHLLNGNSFILGVSGAGKSFTAKEEMTNIILTDPNADVIIIDPEREYSPLVKAMQGEVIHISATSENHINAMDMNSDYGDGANPVILKSEFILSLCEQLIGGASLGAKQKSIIDRCTASVYRHYQQGNYQGVPPTLQDFREELLKQNEPEAQEIALAIELFTDGSLNTFAKNTNVDTHSRLICYDILDLGKQLQPIGMLVVLDSILNRITQNRAKGRNTFIFIDEIYLLFQHEYSANFLFTLWKRVRKYGAYCTGITQNVDDLLQSHTARTMLANSEFIIMLNQASTDRIELAKLLNISDLQMGYITNVGAGQGLLKVGSSLVPFVNKFPHNTELYKLMTTKFGEV</sequence>
<organism evidence="3 4">
    <name type="scientific">Faecalicatena contorta</name>
    <dbReference type="NCBI Taxonomy" id="39482"/>
    <lineage>
        <taxon>Bacteria</taxon>
        <taxon>Bacillati</taxon>
        <taxon>Bacillota</taxon>
        <taxon>Clostridia</taxon>
        <taxon>Lachnospirales</taxon>
        <taxon>Lachnospiraceae</taxon>
        <taxon>Faecalicatena</taxon>
    </lineage>
</organism>
<dbReference type="PANTHER" id="PTHR30121">
    <property type="entry name" value="UNCHARACTERIZED PROTEIN YJGR-RELATED"/>
    <property type="match status" value="1"/>
</dbReference>
<dbReference type="SUPFAM" id="SSF52540">
    <property type="entry name" value="P-loop containing nucleoside triphosphate hydrolases"/>
    <property type="match status" value="1"/>
</dbReference>
<dbReference type="Pfam" id="PF01935">
    <property type="entry name" value="DUF87"/>
    <property type="match status" value="1"/>
</dbReference>
<dbReference type="AlphaFoldDB" id="A0A174B713"/>
<dbReference type="OrthoDB" id="9804380at2"/>
<accession>A0A174B713</accession>
<feature type="domain" description="TraG P-loop" evidence="2">
    <location>
        <begin position="605"/>
        <end position="734"/>
    </location>
</feature>
<dbReference type="Gene3D" id="1.10.8.730">
    <property type="match status" value="1"/>
</dbReference>
<name>A0A174B713_9FIRM</name>
<dbReference type="PANTHER" id="PTHR30121:SF6">
    <property type="entry name" value="SLR6007 PROTEIN"/>
    <property type="match status" value="1"/>
</dbReference>
<dbReference type="EMBL" id="CYZU01000006">
    <property type="protein sequence ID" value="CUN96841.1"/>
    <property type="molecule type" value="Genomic_DNA"/>
</dbReference>
<dbReference type="InterPro" id="IPR027417">
    <property type="entry name" value="P-loop_NTPase"/>
</dbReference>
<dbReference type="InterPro" id="IPR002789">
    <property type="entry name" value="HerA_central"/>
</dbReference>
<dbReference type="Pfam" id="PF19044">
    <property type="entry name" value="P-loop_TraG"/>
    <property type="match status" value="1"/>
</dbReference>
<evidence type="ECO:0000259" key="1">
    <source>
        <dbReference type="Pfam" id="PF01935"/>
    </source>
</evidence>
<dbReference type="Gene3D" id="3.40.50.300">
    <property type="entry name" value="P-loop containing nucleotide triphosphate hydrolases"/>
    <property type="match status" value="1"/>
</dbReference>
<evidence type="ECO:0000313" key="4">
    <source>
        <dbReference type="Proteomes" id="UP000095544"/>
    </source>
</evidence>
<dbReference type="NCBIfam" id="NF045971">
    <property type="entry name" value="conju_CD1110"/>
    <property type="match status" value="1"/>
</dbReference>
<protein>
    <submittedName>
        <fullName evidence="3">Type IV secretory pathway, VirB4 components</fullName>
    </submittedName>
</protein>